<dbReference type="AlphaFoldDB" id="A0A9X3WJG5"/>
<dbReference type="Proteomes" id="UP001145072">
    <property type="component" value="Unassembled WGS sequence"/>
</dbReference>
<comment type="caution">
    <text evidence="2">The sequence shown here is derived from an EMBL/GenBank/DDBJ whole genome shotgun (WGS) entry which is preliminary data.</text>
</comment>
<proteinExistence type="predicted"/>
<gene>
    <name evidence="2" type="ORF">NC661_03620</name>
</gene>
<name>A0A9X3WJG5_9BACI</name>
<evidence type="ECO:0000256" key="1">
    <source>
        <dbReference type="SAM" id="Phobius"/>
    </source>
</evidence>
<evidence type="ECO:0000313" key="3">
    <source>
        <dbReference type="Proteomes" id="UP001145072"/>
    </source>
</evidence>
<evidence type="ECO:0000313" key="2">
    <source>
        <dbReference type="EMBL" id="MDC3419451.1"/>
    </source>
</evidence>
<accession>A0A9X3WJG5</accession>
<organism evidence="2 3">
    <name type="scientific">Aquibacillus koreensis</name>
    <dbReference type="NCBI Taxonomy" id="279446"/>
    <lineage>
        <taxon>Bacteria</taxon>
        <taxon>Bacillati</taxon>
        <taxon>Bacillota</taxon>
        <taxon>Bacilli</taxon>
        <taxon>Bacillales</taxon>
        <taxon>Bacillaceae</taxon>
        <taxon>Aquibacillus</taxon>
    </lineage>
</organism>
<keyword evidence="1" id="KW-0472">Membrane</keyword>
<keyword evidence="1" id="KW-0812">Transmembrane</keyword>
<keyword evidence="3" id="KW-1185">Reference proteome</keyword>
<keyword evidence="1" id="KW-1133">Transmembrane helix</keyword>
<feature type="transmembrane region" description="Helical" evidence="1">
    <location>
        <begin position="38"/>
        <end position="59"/>
    </location>
</feature>
<feature type="transmembrane region" description="Helical" evidence="1">
    <location>
        <begin position="106"/>
        <end position="124"/>
    </location>
</feature>
<reference evidence="2" key="1">
    <citation type="submission" date="2022-06" db="EMBL/GenBank/DDBJ databases">
        <title>Aquibacillus sp. a new bacterium isolated from soil saline samples.</title>
        <authorList>
            <person name="Galisteo C."/>
            <person name="De La Haba R."/>
            <person name="Sanchez-Porro C."/>
            <person name="Ventosa A."/>
        </authorList>
    </citation>
    <scope>NUCLEOTIDE SEQUENCE</scope>
    <source>
        <strain evidence="2">JCM 12387</strain>
    </source>
</reference>
<dbReference type="RefSeq" id="WP_259869740.1">
    <property type="nucleotide sequence ID" value="NZ_JAMQJZ010000002.1"/>
</dbReference>
<protein>
    <submittedName>
        <fullName evidence="2">Uncharacterized protein</fullName>
    </submittedName>
</protein>
<dbReference type="EMBL" id="JAMQJZ010000002">
    <property type="protein sequence ID" value="MDC3419451.1"/>
    <property type="molecule type" value="Genomic_DNA"/>
</dbReference>
<feature type="transmembrane region" description="Helical" evidence="1">
    <location>
        <begin position="7"/>
        <end position="26"/>
    </location>
</feature>
<feature type="transmembrane region" description="Helical" evidence="1">
    <location>
        <begin position="71"/>
        <end position="94"/>
    </location>
</feature>
<sequence length="129" mass="14698">MDRTKMIQIMVSITLLGIAIAIFPRYNELVDMGNMNQAFSYSLTLGIIYFLFGILIELDRLLHNKTFEIRWGALIPSIIIIALVSIPTSRWILWFGVGFPYPYNPFVYPELKAIATVVAGILFVRGIKQ</sequence>